<comment type="caution">
    <text evidence="7">The sequence shown here is derived from an EMBL/GenBank/DDBJ whole genome shotgun (WGS) entry which is preliminary data.</text>
</comment>
<dbReference type="RefSeq" id="WP_284133012.1">
    <property type="nucleotide sequence ID" value="NZ_JASKYM010000005.1"/>
</dbReference>
<evidence type="ECO:0000256" key="4">
    <source>
        <dbReference type="ARBA" id="ARBA00023004"/>
    </source>
</evidence>
<protein>
    <submittedName>
        <fullName evidence="7">(Fe-S)-binding protein</fullName>
    </submittedName>
</protein>
<evidence type="ECO:0000259" key="6">
    <source>
        <dbReference type="Pfam" id="PF02754"/>
    </source>
</evidence>
<evidence type="ECO:0000313" key="8">
    <source>
        <dbReference type="Proteomes" id="UP001301012"/>
    </source>
</evidence>
<organism evidence="7 8">
    <name type="scientific">Romboutsia sedimentorum</name>
    <dbReference type="NCBI Taxonomy" id="1368474"/>
    <lineage>
        <taxon>Bacteria</taxon>
        <taxon>Bacillati</taxon>
        <taxon>Bacillota</taxon>
        <taxon>Clostridia</taxon>
        <taxon>Peptostreptococcales</taxon>
        <taxon>Peptostreptococcaceae</taxon>
        <taxon>Romboutsia</taxon>
    </lineage>
</organism>
<proteinExistence type="predicted"/>
<dbReference type="EMBL" id="JASKYM010000005">
    <property type="protein sequence ID" value="MDK2564079.1"/>
    <property type="molecule type" value="Genomic_DNA"/>
</dbReference>
<evidence type="ECO:0000313" key="7">
    <source>
        <dbReference type="EMBL" id="MDK2564079.1"/>
    </source>
</evidence>
<keyword evidence="4" id="KW-0408">Iron</keyword>
<keyword evidence="8" id="KW-1185">Reference proteome</keyword>
<evidence type="ECO:0000256" key="3">
    <source>
        <dbReference type="ARBA" id="ARBA00023002"/>
    </source>
</evidence>
<gene>
    <name evidence="7" type="ORF">QOZ84_11000</name>
</gene>
<name>A0ABT7EAW7_9FIRM</name>
<dbReference type="Pfam" id="PF02754">
    <property type="entry name" value="CCG"/>
    <property type="match status" value="2"/>
</dbReference>
<keyword evidence="5" id="KW-0411">Iron-sulfur</keyword>
<evidence type="ECO:0000256" key="5">
    <source>
        <dbReference type="ARBA" id="ARBA00023014"/>
    </source>
</evidence>
<accession>A0ABT7EAW7</accession>
<keyword evidence="2" id="KW-0479">Metal-binding</keyword>
<reference evidence="7 8" key="1">
    <citation type="submission" date="2023-05" db="EMBL/GenBank/DDBJ databases">
        <title>Rombocin, a short stable natural nisin variant, displays selective antimicrobial activity against Listeria monocytogenes and employs dual mode of action to kill target bacterial strains.</title>
        <authorList>
            <person name="Wambui J."/>
            <person name="Stephan R."/>
            <person name="Kuipers O.P."/>
        </authorList>
    </citation>
    <scope>NUCLEOTIDE SEQUENCE [LARGE SCALE GENOMIC DNA]</scope>
    <source>
        <strain evidence="7 8">RC002</strain>
    </source>
</reference>
<sequence>MGKSSFKFHQINSSKKIFNKSFIKESSEIIFMPGCSLSGYNEELILNIYDYLRKHIKNIGITFSCCYRPSLMINDDNSFNKYYKKLNETLTSNNIKEIITACPNCYKTVKANSKNVKVTFLLDVIKEKGLDEFLLNHYKDLDIKFAIQDSCAIRGENSIYESSRYILDSLGIDYVEFEKNRKNSNCCGAIFVDDTKKIGQINRRCSQTNEKHVICYCETCTKSMIQGNKQSIHILDLIFNKEVINKNYFSQKNQSAMQSWKNRYKLNNRRKYE</sequence>
<feature type="domain" description="Cysteine-rich" evidence="6">
    <location>
        <begin position="31"/>
        <end position="109"/>
    </location>
</feature>
<feature type="domain" description="Cysteine-rich" evidence="6">
    <location>
        <begin position="146"/>
        <end position="221"/>
    </location>
</feature>
<dbReference type="PANTHER" id="PTHR43255:SF1">
    <property type="entry name" value="IRON-SULFUR-BINDING OXIDOREDUCTASE FADF-RELATED"/>
    <property type="match status" value="1"/>
</dbReference>
<evidence type="ECO:0000256" key="2">
    <source>
        <dbReference type="ARBA" id="ARBA00022723"/>
    </source>
</evidence>
<keyword evidence="1" id="KW-0004">4Fe-4S</keyword>
<dbReference type="InterPro" id="IPR004017">
    <property type="entry name" value="Cys_rich_dom"/>
</dbReference>
<evidence type="ECO:0000256" key="1">
    <source>
        <dbReference type="ARBA" id="ARBA00022485"/>
    </source>
</evidence>
<dbReference type="PANTHER" id="PTHR43255">
    <property type="entry name" value="IRON-SULFUR-BINDING OXIDOREDUCTASE FADF-RELATED-RELATED"/>
    <property type="match status" value="1"/>
</dbReference>
<dbReference type="InterPro" id="IPR051460">
    <property type="entry name" value="HdrC_iron-sulfur_subunit"/>
</dbReference>
<keyword evidence="3" id="KW-0560">Oxidoreductase</keyword>
<dbReference type="Proteomes" id="UP001301012">
    <property type="component" value="Unassembled WGS sequence"/>
</dbReference>